<feature type="compositionally biased region" description="Low complexity" evidence="1">
    <location>
        <begin position="21"/>
        <end position="35"/>
    </location>
</feature>
<feature type="region of interest" description="Disordered" evidence="1">
    <location>
        <begin position="164"/>
        <end position="187"/>
    </location>
</feature>
<feature type="region of interest" description="Disordered" evidence="1">
    <location>
        <begin position="206"/>
        <end position="249"/>
    </location>
</feature>
<feature type="compositionally biased region" description="Polar residues" evidence="1">
    <location>
        <begin position="1"/>
        <end position="20"/>
    </location>
</feature>
<keyword evidence="3" id="KW-1185">Reference proteome</keyword>
<sequence>MTSNSATKEKPLQTTSQPSGSHATSPHPSRTSSTRLVVEIPSQKVLTAPYTLNKISNKPTRASSPFRYLSASSSACTPVADFDSNDEDFGTPFEHELEDGQASVTQGDDGLDATGDSFLDSINASSVPAYHGPKSCDTDVRNQHEVSPPGLLDIQSPPYYNHVIPNHGNTSIHSPHPDSPDTPILDIMDGTHDDFLLSDGDSDNAVPLKVRGNAKPHSKAVVSPQPVSHLSEEPSSDEDDEDLKGGPFTTPEVEKIKAEYAAFDNYPTNPDKSVSQSDYTKNTVCPAYDELIKKYGGEKSEDWAAESARLVKEYTETRAAISADIAKHGGEVAKIITSHKRAWQKDFRALASFGVHCYLTVLADNACSPTAHAQNGQLFGTAEMELYYKSRRDFKSHIG</sequence>
<reference evidence="2" key="1">
    <citation type="journal article" date="2020" name="Nat. Commun.">
        <title>Large-scale genome sequencing of mycorrhizal fungi provides insights into the early evolution of symbiotic traits.</title>
        <authorList>
            <person name="Miyauchi S."/>
            <person name="Kiss E."/>
            <person name="Kuo A."/>
            <person name="Drula E."/>
            <person name="Kohler A."/>
            <person name="Sanchez-Garcia M."/>
            <person name="Morin E."/>
            <person name="Andreopoulos B."/>
            <person name="Barry K.W."/>
            <person name="Bonito G."/>
            <person name="Buee M."/>
            <person name="Carver A."/>
            <person name="Chen C."/>
            <person name="Cichocki N."/>
            <person name="Clum A."/>
            <person name="Culley D."/>
            <person name="Crous P.W."/>
            <person name="Fauchery L."/>
            <person name="Girlanda M."/>
            <person name="Hayes R.D."/>
            <person name="Keri Z."/>
            <person name="LaButti K."/>
            <person name="Lipzen A."/>
            <person name="Lombard V."/>
            <person name="Magnuson J."/>
            <person name="Maillard F."/>
            <person name="Murat C."/>
            <person name="Nolan M."/>
            <person name="Ohm R.A."/>
            <person name="Pangilinan J."/>
            <person name="Pereira M.F."/>
            <person name="Perotto S."/>
            <person name="Peter M."/>
            <person name="Pfister S."/>
            <person name="Riley R."/>
            <person name="Sitrit Y."/>
            <person name="Stielow J.B."/>
            <person name="Szollosi G."/>
            <person name="Zifcakova L."/>
            <person name="Stursova M."/>
            <person name="Spatafora J.W."/>
            <person name="Tedersoo L."/>
            <person name="Vaario L.M."/>
            <person name="Yamada A."/>
            <person name="Yan M."/>
            <person name="Wang P."/>
            <person name="Xu J."/>
            <person name="Bruns T."/>
            <person name="Baldrian P."/>
            <person name="Vilgalys R."/>
            <person name="Dunand C."/>
            <person name="Henrissat B."/>
            <person name="Grigoriev I.V."/>
            <person name="Hibbett D."/>
            <person name="Nagy L.G."/>
            <person name="Martin F.M."/>
        </authorList>
    </citation>
    <scope>NUCLEOTIDE SEQUENCE</scope>
    <source>
        <strain evidence="2">UP504</strain>
    </source>
</reference>
<dbReference type="AlphaFoldDB" id="A0A9P6AZI5"/>
<gene>
    <name evidence="2" type="ORF">BS47DRAFT_1362214</name>
</gene>
<evidence type="ECO:0000313" key="2">
    <source>
        <dbReference type="EMBL" id="KAF9513646.1"/>
    </source>
</evidence>
<dbReference type="Proteomes" id="UP000886523">
    <property type="component" value="Unassembled WGS sequence"/>
</dbReference>
<evidence type="ECO:0000313" key="3">
    <source>
        <dbReference type="Proteomes" id="UP000886523"/>
    </source>
</evidence>
<evidence type="ECO:0000256" key="1">
    <source>
        <dbReference type="SAM" id="MobiDB-lite"/>
    </source>
</evidence>
<dbReference type="EMBL" id="MU128969">
    <property type="protein sequence ID" value="KAF9513646.1"/>
    <property type="molecule type" value="Genomic_DNA"/>
</dbReference>
<organism evidence="2 3">
    <name type="scientific">Hydnum rufescens UP504</name>
    <dbReference type="NCBI Taxonomy" id="1448309"/>
    <lineage>
        <taxon>Eukaryota</taxon>
        <taxon>Fungi</taxon>
        <taxon>Dikarya</taxon>
        <taxon>Basidiomycota</taxon>
        <taxon>Agaricomycotina</taxon>
        <taxon>Agaricomycetes</taxon>
        <taxon>Cantharellales</taxon>
        <taxon>Hydnaceae</taxon>
        <taxon>Hydnum</taxon>
    </lineage>
</organism>
<protein>
    <submittedName>
        <fullName evidence="2">Uncharacterized protein</fullName>
    </submittedName>
</protein>
<feature type="region of interest" description="Disordered" evidence="1">
    <location>
        <begin position="74"/>
        <end position="116"/>
    </location>
</feature>
<comment type="caution">
    <text evidence="2">The sequence shown here is derived from an EMBL/GenBank/DDBJ whole genome shotgun (WGS) entry which is preliminary data.</text>
</comment>
<name>A0A9P6AZI5_9AGAM</name>
<feature type="region of interest" description="Disordered" evidence="1">
    <location>
        <begin position="1"/>
        <end position="40"/>
    </location>
</feature>
<proteinExistence type="predicted"/>
<accession>A0A9P6AZI5</accession>